<dbReference type="PROSITE" id="PS50006">
    <property type="entry name" value="FHA_DOMAIN"/>
    <property type="match status" value="2"/>
</dbReference>
<dbReference type="Gene3D" id="2.60.200.20">
    <property type="match status" value="2"/>
</dbReference>
<feature type="transmembrane region" description="Helical" evidence="1">
    <location>
        <begin position="267"/>
        <end position="288"/>
    </location>
</feature>
<dbReference type="Pfam" id="PF22598">
    <property type="entry name" value="CdsD_PD2"/>
    <property type="match status" value="1"/>
</dbReference>
<dbReference type="InterPro" id="IPR056283">
    <property type="entry name" value="CdsD_C"/>
</dbReference>
<dbReference type="InterPro" id="IPR008984">
    <property type="entry name" value="SMAD_FHA_dom_sf"/>
</dbReference>
<feature type="domain" description="FHA" evidence="2">
    <location>
        <begin position="149"/>
        <end position="200"/>
    </location>
</feature>
<dbReference type="CDD" id="cd22696">
    <property type="entry name" value="FHA_Ct664-like"/>
    <property type="match status" value="1"/>
</dbReference>
<accession>A0ABX8V8C0</accession>
<dbReference type="RefSeq" id="WP_215216873.1">
    <property type="nucleotide sequence ID" value="NZ_CP075587.1"/>
</dbReference>
<dbReference type="CDD" id="cd00060">
    <property type="entry name" value="FHA"/>
    <property type="match status" value="1"/>
</dbReference>
<dbReference type="InterPro" id="IPR000253">
    <property type="entry name" value="FHA_dom"/>
</dbReference>
<dbReference type="Pfam" id="PF23862">
    <property type="entry name" value="CdsD_C"/>
    <property type="match status" value="1"/>
</dbReference>
<dbReference type="InterPro" id="IPR032030">
    <property type="entry name" value="YscD_cytoplasmic_dom"/>
</dbReference>
<name>A0ABX8V8C0_9BACT</name>
<sequence>MAGYLIGEEGPLTGCVARFEEEEEWILGRDPEVASIVLEDPLVSRRHVICRYTEEGYLLENISTTNPALYNGQILIEPVLLKEGDLIKIGSSVFRFSHSYPDLETETLQDDTDLESVRIGSGALGRFIIKVTNGPNAGAEFSMHKGSSYVLGKDPNLCDIAFQDLSVSRQHARISIDDNHQVFIEDLSSRNGVLVNGIAIASKHLLSSEDLISLGTTSFLLIDREQIQETIFSPLPLATSTKTEELKQEENPASADWREMIIPKKHLIIASAFGVLVLAGITSMITLFKTDKIEVVSQKEEHTILQENLSAFPSVQFSFNPPNGKLFLLGHVISSVEKQELLYKIENLPFVQGIEDNVIVDELIWENTNALLLTNPNWVGVSLSSIAPGKFVLRGYVHTLEQAQALSDYLNLNFPYLDSLENQIVVEANLQMQVESTLIEKGFSSVTYQLSNGELVLAGRVDQKKAHTFNAVIDQFYTVPGIRLIKNFVIYTKSDTSRIDLSTKYQITGYSKKDDQNMFVVINGKILTIEDVIDGMKITEILSKMVLLEKDGVKFRINYNLQ</sequence>
<feature type="domain" description="FHA" evidence="2">
    <location>
        <begin position="25"/>
        <end position="75"/>
    </location>
</feature>
<keyword evidence="1" id="KW-0812">Transmembrane</keyword>
<dbReference type="Pfam" id="PF23863">
    <property type="entry name" value="CdsD_PD1"/>
    <property type="match status" value="1"/>
</dbReference>
<dbReference type="InterPro" id="IPR012843">
    <property type="entry name" value="YscD"/>
</dbReference>
<proteinExistence type="predicted"/>
<gene>
    <name evidence="3" type="ORF">RHABOEDO_001574</name>
</gene>
<dbReference type="Pfam" id="PF16697">
    <property type="entry name" value="Yop-YscD_cpl"/>
    <property type="match status" value="1"/>
</dbReference>
<dbReference type="SMART" id="SM00240">
    <property type="entry name" value="FHA"/>
    <property type="match status" value="2"/>
</dbReference>
<evidence type="ECO:0000313" key="3">
    <source>
        <dbReference type="EMBL" id="QYF49268.1"/>
    </source>
</evidence>
<dbReference type="EMBL" id="CP075587">
    <property type="protein sequence ID" value="QYF49268.1"/>
    <property type="molecule type" value="Genomic_DNA"/>
</dbReference>
<dbReference type="Pfam" id="PF00498">
    <property type="entry name" value="FHA"/>
    <property type="match status" value="1"/>
</dbReference>
<dbReference type="InterPro" id="IPR054376">
    <property type="entry name" value="CdsD_PD2"/>
</dbReference>
<dbReference type="NCBIfam" id="TIGR02500">
    <property type="entry name" value="type_III_yscD"/>
    <property type="match status" value="1"/>
</dbReference>
<dbReference type="InterPro" id="IPR050923">
    <property type="entry name" value="Cell_Proc_Reg/RNA_Proc"/>
</dbReference>
<organism evidence="3 4">
    <name type="scientific">Candidatus Rhabdochlamydia oedothoracis</name>
    <dbReference type="NCBI Taxonomy" id="2720720"/>
    <lineage>
        <taxon>Bacteria</taxon>
        <taxon>Pseudomonadati</taxon>
        <taxon>Chlamydiota</taxon>
        <taxon>Chlamydiia</taxon>
        <taxon>Parachlamydiales</taxon>
        <taxon>Candidatus Rhabdochlamydiaceae</taxon>
        <taxon>Candidatus Rhabdochlamydia</taxon>
    </lineage>
</organism>
<keyword evidence="1" id="KW-0472">Membrane</keyword>
<dbReference type="SUPFAM" id="SSF49879">
    <property type="entry name" value="SMAD/FHA domain"/>
    <property type="match status" value="2"/>
</dbReference>
<evidence type="ECO:0000259" key="2">
    <source>
        <dbReference type="PROSITE" id="PS50006"/>
    </source>
</evidence>
<dbReference type="PANTHER" id="PTHR23308">
    <property type="entry name" value="NUCLEAR INHIBITOR OF PROTEIN PHOSPHATASE-1"/>
    <property type="match status" value="1"/>
</dbReference>
<dbReference type="Proteomes" id="UP000826014">
    <property type="component" value="Chromosome"/>
</dbReference>
<keyword evidence="1" id="KW-1133">Transmembrane helix</keyword>
<reference evidence="3 4" key="1">
    <citation type="journal article" date="2022" name="bioRxiv">
        <title>Ecology and evolution of chlamydial symbionts of arthropods.</title>
        <authorList>
            <person name="Halter T."/>
            <person name="Koestlbacher S."/>
            <person name="Collingro A."/>
            <person name="Sixt B.S."/>
            <person name="Toenshoff E.R."/>
            <person name="Hendrickx F."/>
            <person name="Kostanjsek R."/>
            <person name="Horn M."/>
        </authorList>
    </citation>
    <scope>NUCLEOTIDE SEQUENCE [LARGE SCALE GENOMIC DNA]</scope>
    <source>
        <strain evidence="3">W744xW776</strain>
    </source>
</reference>
<evidence type="ECO:0000313" key="4">
    <source>
        <dbReference type="Proteomes" id="UP000826014"/>
    </source>
</evidence>
<evidence type="ECO:0000256" key="1">
    <source>
        <dbReference type="SAM" id="Phobius"/>
    </source>
</evidence>
<protein>
    <submittedName>
        <fullName evidence="3">Inner membrane component of T3SS</fullName>
    </submittedName>
</protein>
<keyword evidence="4" id="KW-1185">Reference proteome</keyword>
<dbReference type="InterPro" id="IPR056285">
    <property type="entry name" value="CdsD_PD1"/>
</dbReference>